<dbReference type="AlphaFoldDB" id="A0A7J6GYM2"/>
<gene>
    <name evidence="2" type="ORF">F8388_014720</name>
</gene>
<dbReference type="Proteomes" id="UP000525078">
    <property type="component" value="Unassembled WGS sequence"/>
</dbReference>
<dbReference type="Pfam" id="PF13966">
    <property type="entry name" value="zf-RVT"/>
    <property type="match status" value="1"/>
</dbReference>
<dbReference type="EMBL" id="JAATIP010000036">
    <property type="protein sequence ID" value="KAF4388037.1"/>
    <property type="molecule type" value="Genomic_DNA"/>
</dbReference>
<evidence type="ECO:0000313" key="3">
    <source>
        <dbReference type="Proteomes" id="UP000525078"/>
    </source>
</evidence>
<reference evidence="2 3" key="1">
    <citation type="journal article" date="2020" name="bioRxiv">
        <title>Sequence and annotation of 42 cannabis genomes reveals extensive copy number variation in cannabinoid synthesis and pathogen resistance genes.</title>
        <authorList>
            <person name="Mckernan K.J."/>
            <person name="Helbert Y."/>
            <person name="Kane L.T."/>
            <person name="Ebling H."/>
            <person name="Zhang L."/>
            <person name="Liu B."/>
            <person name="Eaton Z."/>
            <person name="Mclaughlin S."/>
            <person name="Kingan S."/>
            <person name="Baybayan P."/>
            <person name="Concepcion G."/>
            <person name="Jordan M."/>
            <person name="Riva A."/>
            <person name="Barbazuk W."/>
            <person name="Harkins T."/>
        </authorList>
    </citation>
    <scope>NUCLEOTIDE SEQUENCE [LARGE SCALE GENOMIC DNA]</scope>
    <source>
        <strain evidence="3">cv. Jamaican Lion 4</strain>
        <tissue evidence="2">Leaf</tissue>
    </source>
</reference>
<evidence type="ECO:0000313" key="2">
    <source>
        <dbReference type="EMBL" id="KAF4388037.1"/>
    </source>
</evidence>
<evidence type="ECO:0000259" key="1">
    <source>
        <dbReference type="Pfam" id="PF13966"/>
    </source>
</evidence>
<dbReference type="InterPro" id="IPR026960">
    <property type="entry name" value="RVT-Znf"/>
</dbReference>
<accession>A0A7J6GYM2</accession>
<sequence>MGRDGVECNGYHQSDVQREHFYGGSYDGSNDSLCWKSAPTREFTLKRAYWDLNAARFSVRDDTFCHIWKAKIHDRFKLFLWKLCQDALPFGFKLQSIIGLNPGQCVLCGDIASDDVATS</sequence>
<feature type="domain" description="Reverse transcriptase zinc-binding" evidence="1">
    <location>
        <begin position="43"/>
        <end position="110"/>
    </location>
</feature>
<organism evidence="2 3">
    <name type="scientific">Cannabis sativa</name>
    <name type="common">Hemp</name>
    <name type="synonym">Marijuana</name>
    <dbReference type="NCBI Taxonomy" id="3483"/>
    <lineage>
        <taxon>Eukaryota</taxon>
        <taxon>Viridiplantae</taxon>
        <taxon>Streptophyta</taxon>
        <taxon>Embryophyta</taxon>
        <taxon>Tracheophyta</taxon>
        <taxon>Spermatophyta</taxon>
        <taxon>Magnoliopsida</taxon>
        <taxon>eudicotyledons</taxon>
        <taxon>Gunneridae</taxon>
        <taxon>Pentapetalae</taxon>
        <taxon>rosids</taxon>
        <taxon>fabids</taxon>
        <taxon>Rosales</taxon>
        <taxon>Cannabaceae</taxon>
        <taxon>Cannabis</taxon>
    </lineage>
</organism>
<proteinExistence type="predicted"/>
<protein>
    <recommendedName>
        <fullName evidence="1">Reverse transcriptase zinc-binding domain-containing protein</fullName>
    </recommendedName>
</protein>
<name>A0A7J6GYM2_CANSA</name>
<comment type="caution">
    <text evidence="2">The sequence shown here is derived from an EMBL/GenBank/DDBJ whole genome shotgun (WGS) entry which is preliminary data.</text>
</comment>